<dbReference type="STRING" id="348780.NP_3600A"/>
<protein>
    <submittedName>
        <fullName evidence="3">UspA domain protein</fullName>
    </submittedName>
</protein>
<evidence type="ECO:0000313" key="3">
    <source>
        <dbReference type="EMBL" id="CAI49891.1"/>
    </source>
</evidence>
<dbReference type="PANTHER" id="PTHR46268">
    <property type="entry name" value="STRESS RESPONSE PROTEIN NHAX"/>
    <property type="match status" value="1"/>
</dbReference>
<dbReference type="eggNOG" id="arCOG02053">
    <property type="taxonomic scope" value="Archaea"/>
</dbReference>
<organism evidence="3 4">
    <name type="scientific">Natronomonas pharaonis (strain ATCC 35678 / DSM 2160 / CIP 103997 / JCM 8858 / NBRC 14720 / NCIMB 2260 / Gabara)</name>
    <name type="common">Halobacterium pharaonis</name>
    <dbReference type="NCBI Taxonomy" id="348780"/>
    <lineage>
        <taxon>Archaea</taxon>
        <taxon>Methanobacteriati</taxon>
        <taxon>Methanobacteriota</taxon>
        <taxon>Stenosarchaea group</taxon>
        <taxon>Halobacteria</taxon>
        <taxon>Halobacteriales</taxon>
        <taxon>Natronomonadaceae</taxon>
        <taxon>Natronomonas</taxon>
    </lineage>
</organism>
<proteinExistence type="inferred from homology"/>
<comment type="similarity">
    <text evidence="1">Belongs to the universal stress protein A family.</text>
</comment>
<dbReference type="HOGENOM" id="CLU_049301_11_1_2"/>
<dbReference type="KEGG" id="nph:NP_3600A"/>
<accession>A0A1U7EXI4</accession>
<dbReference type="AlphaFoldDB" id="A0A1U7EXI4"/>
<evidence type="ECO:0000256" key="1">
    <source>
        <dbReference type="ARBA" id="ARBA00008791"/>
    </source>
</evidence>
<feature type="domain" description="UspA" evidence="2">
    <location>
        <begin position="2"/>
        <end position="137"/>
    </location>
</feature>
<gene>
    <name evidence="3" type="ordered locus">NP_3600A</name>
</gene>
<name>A0A1U7EXI4_NATPD</name>
<sequence>MERVLLPTDGSDCAETAAGLASRIASDYDATLHVLHISETVPGKVDGPPILDADLEATDCEAIQRIHQQARGYGAEDIEAAISSGYPFREIVRYVELRDIDIVVMGSHDRTGLGRVLNRSTTKNVIRRSPAPVLTVPQSTEESAMLPIPEQ</sequence>
<dbReference type="InterPro" id="IPR014729">
    <property type="entry name" value="Rossmann-like_a/b/a_fold"/>
</dbReference>
<dbReference type="Proteomes" id="UP000002698">
    <property type="component" value="Chromosome"/>
</dbReference>
<dbReference type="PANTHER" id="PTHR46268:SF6">
    <property type="entry name" value="UNIVERSAL STRESS PROTEIN UP12"/>
    <property type="match status" value="1"/>
</dbReference>
<dbReference type="PRINTS" id="PR01438">
    <property type="entry name" value="UNVRSLSTRESS"/>
</dbReference>
<dbReference type="CDD" id="cd00293">
    <property type="entry name" value="USP-like"/>
    <property type="match status" value="1"/>
</dbReference>
<evidence type="ECO:0000259" key="2">
    <source>
        <dbReference type="Pfam" id="PF00582"/>
    </source>
</evidence>
<keyword evidence="4" id="KW-1185">Reference proteome</keyword>
<dbReference type="EMBL" id="CR936257">
    <property type="protein sequence ID" value="CAI49891.1"/>
    <property type="molecule type" value="Genomic_DNA"/>
</dbReference>
<evidence type="ECO:0000313" key="4">
    <source>
        <dbReference type="Proteomes" id="UP000002698"/>
    </source>
</evidence>
<dbReference type="SUPFAM" id="SSF52402">
    <property type="entry name" value="Adenine nucleotide alpha hydrolases-like"/>
    <property type="match status" value="1"/>
</dbReference>
<dbReference type="InterPro" id="IPR006016">
    <property type="entry name" value="UspA"/>
</dbReference>
<reference evidence="3 4" key="1">
    <citation type="journal article" date="2005" name="Genome Res.">
        <title>Living with two extremes: conclusions from the genome sequence of Natronomonas pharaonis.</title>
        <authorList>
            <person name="Falb M."/>
            <person name="Pfeiffer F."/>
            <person name="Palm P."/>
            <person name="Rodewald K."/>
            <person name="Hickmann V."/>
            <person name="Tittor J."/>
            <person name="Oesterhelt D."/>
        </authorList>
    </citation>
    <scope>NUCLEOTIDE SEQUENCE [LARGE SCALE GENOMIC DNA]</scope>
    <source>
        <strain evidence="4">ATCC 35678 / DSM 2160 / CIP 103997 / JCM 8858 / NBRC 14720 / NCIMB 2260 / Gabara</strain>
    </source>
</reference>
<dbReference type="InterPro" id="IPR006015">
    <property type="entry name" value="Universal_stress_UspA"/>
</dbReference>
<dbReference type="Pfam" id="PF00582">
    <property type="entry name" value="Usp"/>
    <property type="match status" value="1"/>
</dbReference>
<dbReference type="EnsemblBacteria" id="CAI49891">
    <property type="protein sequence ID" value="CAI49891"/>
    <property type="gene ID" value="NP_3600A"/>
</dbReference>
<dbReference type="Gene3D" id="3.40.50.620">
    <property type="entry name" value="HUPs"/>
    <property type="match status" value="1"/>
</dbReference>